<sequence>MDHMGPTLVPLIMSLPPLQQILASGTGEQDPLAQALSLLFEPSPVLFHHIIPQIISSSIFSFITSYLALIDLTVDTLNQCSDIRRAEFIAAHPRIGATKNLSALSSKEQGSTTTPDVIHRLAHLNACYERRYSGLCYITFVNGRSRAAIAEEMEDKLGIEHSLSPDEPSLAAFVAIKEGDELWKQELDRAVRDVGRIAGSRLAALKQT</sequence>
<organism evidence="1 2">
    <name type="scientific">Hygrophoropsis aurantiaca</name>
    <dbReference type="NCBI Taxonomy" id="72124"/>
    <lineage>
        <taxon>Eukaryota</taxon>
        <taxon>Fungi</taxon>
        <taxon>Dikarya</taxon>
        <taxon>Basidiomycota</taxon>
        <taxon>Agaricomycotina</taxon>
        <taxon>Agaricomycetes</taxon>
        <taxon>Agaricomycetidae</taxon>
        <taxon>Boletales</taxon>
        <taxon>Coniophorineae</taxon>
        <taxon>Hygrophoropsidaceae</taxon>
        <taxon>Hygrophoropsis</taxon>
    </lineage>
</organism>
<name>A0ACB8A7M0_9AGAM</name>
<reference evidence="1" key="1">
    <citation type="journal article" date="2021" name="New Phytol.">
        <title>Evolutionary innovations through gain and loss of genes in the ectomycorrhizal Boletales.</title>
        <authorList>
            <person name="Wu G."/>
            <person name="Miyauchi S."/>
            <person name="Morin E."/>
            <person name="Kuo A."/>
            <person name="Drula E."/>
            <person name="Varga T."/>
            <person name="Kohler A."/>
            <person name="Feng B."/>
            <person name="Cao Y."/>
            <person name="Lipzen A."/>
            <person name="Daum C."/>
            <person name="Hundley H."/>
            <person name="Pangilinan J."/>
            <person name="Johnson J."/>
            <person name="Barry K."/>
            <person name="LaButti K."/>
            <person name="Ng V."/>
            <person name="Ahrendt S."/>
            <person name="Min B."/>
            <person name="Choi I.G."/>
            <person name="Park H."/>
            <person name="Plett J.M."/>
            <person name="Magnuson J."/>
            <person name="Spatafora J.W."/>
            <person name="Nagy L.G."/>
            <person name="Henrissat B."/>
            <person name="Grigoriev I.V."/>
            <person name="Yang Z.L."/>
            <person name="Xu J."/>
            <person name="Martin F.M."/>
        </authorList>
    </citation>
    <scope>NUCLEOTIDE SEQUENCE</scope>
    <source>
        <strain evidence="1">ATCC 28755</strain>
    </source>
</reference>
<keyword evidence="2" id="KW-1185">Reference proteome</keyword>
<gene>
    <name evidence="1" type="ORF">BJ138DRAFT_1156156</name>
</gene>
<dbReference type="Proteomes" id="UP000790377">
    <property type="component" value="Unassembled WGS sequence"/>
</dbReference>
<evidence type="ECO:0000313" key="1">
    <source>
        <dbReference type="EMBL" id="KAH7909083.1"/>
    </source>
</evidence>
<accession>A0ACB8A7M0</accession>
<proteinExistence type="predicted"/>
<protein>
    <submittedName>
        <fullName evidence="1">Oxo-4-hydroxy-4-carboxy-5-ureidoimidazoline decarboxylase</fullName>
    </submittedName>
</protein>
<dbReference type="EMBL" id="MU267780">
    <property type="protein sequence ID" value="KAH7909083.1"/>
    <property type="molecule type" value="Genomic_DNA"/>
</dbReference>
<comment type="caution">
    <text evidence="1">The sequence shown here is derived from an EMBL/GenBank/DDBJ whole genome shotgun (WGS) entry which is preliminary data.</text>
</comment>
<evidence type="ECO:0000313" key="2">
    <source>
        <dbReference type="Proteomes" id="UP000790377"/>
    </source>
</evidence>